<dbReference type="SUPFAM" id="SSF50729">
    <property type="entry name" value="PH domain-like"/>
    <property type="match status" value="1"/>
</dbReference>
<dbReference type="FunFam" id="3.80.10.10:FF:000030">
    <property type="entry name" value="C-Maf-inducing protein-like protein"/>
    <property type="match status" value="1"/>
</dbReference>
<accession>A0A8C7T275</accession>
<dbReference type="PANTHER" id="PTHR25480">
    <property type="entry name" value="LEUCINE-RICH REPEAT-CONTAINING PROTEIN 73"/>
    <property type="match status" value="1"/>
</dbReference>
<keyword evidence="5" id="KW-0677">Repeat</keyword>
<dbReference type="InterPro" id="IPR056429">
    <property type="entry name" value="PH_CMIP"/>
</dbReference>
<reference evidence="10" key="2">
    <citation type="submission" date="2025-08" db="UniProtKB">
        <authorList>
            <consortium name="Ensembl"/>
        </authorList>
    </citation>
    <scope>IDENTIFICATION</scope>
</reference>
<evidence type="ECO:0000259" key="9">
    <source>
        <dbReference type="Pfam" id="PF23066"/>
    </source>
</evidence>
<dbReference type="GO" id="GO:0005654">
    <property type="term" value="C:nucleoplasm"/>
    <property type="evidence" value="ECO:0007669"/>
    <property type="project" value="TreeGrafter"/>
</dbReference>
<name>A0A8C7T275_ONCMY</name>
<reference evidence="10" key="1">
    <citation type="submission" date="2020-07" db="EMBL/GenBank/DDBJ databases">
        <title>A long reads based de novo assembly of the rainbow trout Arlee double haploid line genome.</title>
        <authorList>
            <person name="Gao G."/>
            <person name="Palti Y."/>
        </authorList>
    </citation>
    <scope>NUCLEOTIDE SEQUENCE [LARGE SCALE GENOMIC DNA]</scope>
</reference>
<evidence type="ECO:0000256" key="1">
    <source>
        <dbReference type="ARBA" id="ARBA00004123"/>
    </source>
</evidence>
<protein>
    <recommendedName>
        <fullName evidence="7">C-Maf-inducing protein</fullName>
    </recommendedName>
</protein>
<keyword evidence="4" id="KW-0433">Leucine-rich repeat</keyword>
<evidence type="ECO:0000256" key="8">
    <source>
        <dbReference type="SAM" id="MobiDB-lite"/>
    </source>
</evidence>
<dbReference type="GO" id="GO:0005829">
    <property type="term" value="C:cytosol"/>
    <property type="evidence" value="ECO:0007669"/>
    <property type="project" value="TreeGrafter"/>
</dbReference>
<sequence>MDFNSSGGGNELHNKQFYQSEESKPLLGEMSAPTPPEGNNIKLGAGPCKRTLLHCSSGMRYKLLQEGDIQVCVVKHPRTFLSKILTSKFLRRWEPHHLTLTDCSLASATPTGYMEAALSYSTIEDLQLLSWDNAPKYCVQLSFPGGTVLLQAANSYLRDQWFHSLQWKKKIYKYRKVLNNPSRWEVVLKEIRSLVDMALTSPLQDESIHQAPLQIISTLLAENTNLSSQDHENIIVAIAPLLEKNHPPPDLCEFFCKHCRERPRSMVVIEVFTPVVQRILKHNMDFGKCPRLRLFTQEYILALNELNAGMEVVKKFIHSLEIIIQCVILRDNSPSLKEIRNGCQQQNERKPPLPLRLLPPLSPSPTLPLSPPPSIVNSSEILVELERNNNTANARRKGPAGSDSEPNLIDCLLVSPALNALSIQLPAQADRVLGCFALILKMLSDYDDWRPALASLLQPIPFPKEIVPDLSVCLNRELKYVIQRFAEDPRQEVHSCLLSVRSGKDGWFQLYSPGGVACDDDGELFASMVHILMGSCYKTKKFLLSLAENKLGPCMLLALRGNQTMVEILCLMLEYNIMENKDTQLQIISTLESTPVGLHMYEQLCDRQRELKELQRKGGPTRLTLPSKSTDADLARLLSSGSFGNLENLSLAFTNVTSACAEQLIKLPSLKQLNLWSTQFGDTGLRLLSEHLACLQVLNLCETPVTDAGLLSLSSMKSLCSLNMNSTKLTADTYDDLKAKLPNLKEVDVRYTEAW</sequence>
<evidence type="ECO:0000313" key="11">
    <source>
        <dbReference type="Proteomes" id="UP000694395"/>
    </source>
</evidence>
<dbReference type="InterPro" id="IPR052813">
    <property type="entry name" value="CMIP"/>
</dbReference>
<dbReference type="PANTHER" id="PTHR25480:SF0">
    <property type="entry name" value="C-MAF-INDUCING PROTEIN"/>
    <property type="match status" value="1"/>
</dbReference>
<dbReference type="InterPro" id="IPR032675">
    <property type="entry name" value="LRR_dom_sf"/>
</dbReference>
<organism evidence="10 11">
    <name type="scientific">Oncorhynchus mykiss</name>
    <name type="common">Rainbow trout</name>
    <name type="synonym">Salmo gairdneri</name>
    <dbReference type="NCBI Taxonomy" id="8022"/>
    <lineage>
        <taxon>Eukaryota</taxon>
        <taxon>Metazoa</taxon>
        <taxon>Chordata</taxon>
        <taxon>Craniata</taxon>
        <taxon>Vertebrata</taxon>
        <taxon>Euteleostomi</taxon>
        <taxon>Actinopterygii</taxon>
        <taxon>Neopterygii</taxon>
        <taxon>Teleostei</taxon>
        <taxon>Protacanthopterygii</taxon>
        <taxon>Salmoniformes</taxon>
        <taxon>Salmonidae</taxon>
        <taxon>Salmoninae</taxon>
        <taxon>Oncorhynchus</taxon>
    </lineage>
</organism>
<evidence type="ECO:0000256" key="6">
    <source>
        <dbReference type="ARBA" id="ARBA00023242"/>
    </source>
</evidence>
<evidence type="ECO:0000256" key="2">
    <source>
        <dbReference type="ARBA" id="ARBA00004496"/>
    </source>
</evidence>
<proteinExistence type="predicted"/>
<keyword evidence="6" id="KW-0539">Nucleus</keyword>
<comment type="subcellular location">
    <subcellularLocation>
        <location evidence="2">Cytoplasm</location>
    </subcellularLocation>
    <subcellularLocation>
        <location evidence="1">Nucleus</location>
    </subcellularLocation>
</comment>
<evidence type="ECO:0000256" key="5">
    <source>
        <dbReference type="ARBA" id="ARBA00022737"/>
    </source>
</evidence>
<dbReference type="Pfam" id="PF23066">
    <property type="entry name" value="PH_21"/>
    <property type="match status" value="1"/>
</dbReference>
<reference evidence="10" key="3">
    <citation type="submission" date="2025-09" db="UniProtKB">
        <authorList>
            <consortium name="Ensembl"/>
        </authorList>
    </citation>
    <scope>IDENTIFICATION</scope>
</reference>
<keyword evidence="3" id="KW-0963">Cytoplasm</keyword>
<dbReference type="Proteomes" id="UP000694395">
    <property type="component" value="Chromosome 1"/>
</dbReference>
<feature type="domain" description="C-Maf-inducing protein PH" evidence="9">
    <location>
        <begin position="60"/>
        <end position="178"/>
    </location>
</feature>
<dbReference type="AlphaFoldDB" id="A0A8C7T275"/>
<dbReference type="SUPFAM" id="SSF52047">
    <property type="entry name" value="RNI-like"/>
    <property type="match status" value="1"/>
</dbReference>
<evidence type="ECO:0000256" key="7">
    <source>
        <dbReference type="ARBA" id="ARBA00073282"/>
    </source>
</evidence>
<dbReference type="Ensembl" id="ENSOMYT00000084511.2">
    <property type="protein sequence ID" value="ENSOMYP00000077624.1"/>
    <property type="gene ID" value="ENSOMYG00000035732.2"/>
</dbReference>
<feature type="region of interest" description="Disordered" evidence="8">
    <location>
        <begin position="23"/>
        <end position="43"/>
    </location>
</feature>
<evidence type="ECO:0000313" key="10">
    <source>
        <dbReference type="Ensembl" id="ENSOMYP00000077624.1"/>
    </source>
</evidence>
<keyword evidence="11" id="KW-1185">Reference proteome</keyword>
<evidence type="ECO:0000256" key="3">
    <source>
        <dbReference type="ARBA" id="ARBA00022490"/>
    </source>
</evidence>
<dbReference type="GeneTree" id="ENSGT00390000018220"/>
<evidence type="ECO:0000256" key="4">
    <source>
        <dbReference type="ARBA" id="ARBA00022614"/>
    </source>
</evidence>
<dbReference type="Gene3D" id="3.80.10.10">
    <property type="entry name" value="Ribonuclease Inhibitor"/>
    <property type="match status" value="1"/>
</dbReference>